<comment type="similarity">
    <text evidence="2">Belongs to the RmuC family.</text>
</comment>
<evidence type="ECO:0000256" key="5">
    <source>
        <dbReference type="SAM" id="Coils"/>
    </source>
</evidence>
<evidence type="ECO:0000256" key="4">
    <source>
        <dbReference type="ARBA" id="ARBA00023172"/>
    </source>
</evidence>
<sequence>METWIYIIISIVAGLAAGCVLMKLFAARKETQLGVACAKAEAQAGHLAEQLAAAQERLAKDLAAQKADFEERLDDLTKNYEGRLDGLAKDYEKRLAEQKKTFDEEKDLLRQDHAMDLRRQGDAFKETAEKLKAEVKSATEDILRQRQEEFAASSKSSLDGLVNPLKASIEGMKAVFEENKEKQTEIKTVIEDHMKAIAAKSEAAKESADRLTQAMRHNSKVQGDWGEMILKDLLESMNLSDGVQFDTQPTLRDAKGRVIRNDNEARMRPDVILHMGDNRELIIDAKVSLSAYMDYANATNDEQREMALQLHIKSLRDHVKELSRKDYAAYIQPPKSTMDFVIMFVPNTGALWLALKREPKLWHQAMKENVYIADEQTLSAVLRVIDLTWRQIARQKNYEEVFRLANEMVKRVEAFQTQYDKIGEQLNKLHGVYEDGAKKLAPTGRSIITTANQIKGLEGKVVAPAKLPETTSASEEFTELKPIQDT</sequence>
<dbReference type="Pfam" id="PF02646">
    <property type="entry name" value="RmuC"/>
    <property type="match status" value="1"/>
</dbReference>
<keyword evidence="8" id="KW-1185">Reference proteome</keyword>
<accession>A0A5P8E592</accession>
<dbReference type="OrthoDB" id="370725at2"/>
<dbReference type="Proteomes" id="UP000249375">
    <property type="component" value="Chromosome"/>
</dbReference>
<protein>
    <submittedName>
        <fullName evidence="7">DNA recombination protein RmuC</fullName>
    </submittedName>
</protein>
<evidence type="ECO:0000313" key="7">
    <source>
        <dbReference type="EMBL" id="QFQ12173.1"/>
    </source>
</evidence>
<name>A0A5P8E592_9BACT</name>
<organism evidence="7 8">
    <name type="scientific">Pseudoprevotella muciniphila</name>
    <dbReference type="NCBI Taxonomy" id="2133944"/>
    <lineage>
        <taxon>Bacteria</taxon>
        <taxon>Pseudomonadati</taxon>
        <taxon>Bacteroidota</taxon>
        <taxon>Bacteroidia</taxon>
        <taxon>Bacteroidales</taxon>
        <taxon>Prevotellaceae</taxon>
        <taxon>Pseudoprevotella</taxon>
    </lineage>
</organism>
<evidence type="ECO:0000313" key="8">
    <source>
        <dbReference type="Proteomes" id="UP000249375"/>
    </source>
</evidence>
<keyword evidence="6" id="KW-0472">Membrane</keyword>
<dbReference type="PANTHER" id="PTHR30563">
    <property type="entry name" value="DNA RECOMBINATION PROTEIN RMUC"/>
    <property type="match status" value="1"/>
</dbReference>
<keyword evidence="6" id="KW-1133">Transmembrane helix</keyword>
<dbReference type="GO" id="GO:0006310">
    <property type="term" value="P:DNA recombination"/>
    <property type="evidence" value="ECO:0007669"/>
    <property type="project" value="UniProtKB-KW"/>
</dbReference>
<gene>
    <name evidence="7" type="primary">rmuC</name>
    <name evidence="7" type="ORF">C7Y71_003565</name>
</gene>
<feature type="transmembrane region" description="Helical" evidence="6">
    <location>
        <begin position="6"/>
        <end position="26"/>
    </location>
</feature>
<dbReference type="AlphaFoldDB" id="A0A5P8E592"/>
<evidence type="ECO:0000256" key="1">
    <source>
        <dbReference type="ARBA" id="ARBA00003416"/>
    </source>
</evidence>
<feature type="coiled-coil region" evidence="5">
    <location>
        <begin position="37"/>
        <end position="148"/>
    </location>
</feature>
<keyword evidence="4" id="KW-0233">DNA recombination</keyword>
<reference evidence="7 8" key="1">
    <citation type="submission" date="2018-11" db="EMBL/GenBank/DDBJ databases">
        <authorList>
            <person name="Na S.W."/>
            <person name="Baik M."/>
        </authorList>
    </citation>
    <scope>NUCLEOTIDE SEQUENCE [LARGE SCALE GENOMIC DNA]</scope>
    <source>
        <strain evidence="7 8">E39</strain>
    </source>
</reference>
<dbReference type="EMBL" id="CP033459">
    <property type="protein sequence ID" value="QFQ12173.1"/>
    <property type="molecule type" value="Genomic_DNA"/>
</dbReference>
<proteinExistence type="inferred from homology"/>
<evidence type="ECO:0000256" key="3">
    <source>
        <dbReference type="ARBA" id="ARBA00023054"/>
    </source>
</evidence>
<evidence type="ECO:0000256" key="2">
    <source>
        <dbReference type="ARBA" id="ARBA00009840"/>
    </source>
</evidence>
<keyword evidence="6" id="KW-0812">Transmembrane</keyword>
<dbReference type="KEGG" id="alq:C7Y71_003565"/>
<comment type="function">
    <text evidence="1">Involved in DNA recombination.</text>
</comment>
<dbReference type="InterPro" id="IPR003798">
    <property type="entry name" value="DNA_recombination_RmuC"/>
</dbReference>
<keyword evidence="3 5" id="KW-0175">Coiled coil</keyword>
<dbReference type="PANTHER" id="PTHR30563:SF0">
    <property type="entry name" value="DNA RECOMBINATION PROTEIN RMUC"/>
    <property type="match status" value="1"/>
</dbReference>
<evidence type="ECO:0000256" key="6">
    <source>
        <dbReference type="SAM" id="Phobius"/>
    </source>
</evidence>
<dbReference type="RefSeq" id="WP_111898533.1">
    <property type="nucleotide sequence ID" value="NZ_CP033459.1"/>
</dbReference>